<sequence>MIRMEQGISEQQQQLFFSGQRLPDNQTFDQCGIKNYSTLDLQVESYERMKIYVKYLSVHRTIVLEPRLSDSIRQIKTMIQTVDRLEPDRVSLIYKGKILKEESTLAYLQVPSDSTIYLVTIPNEDFSVYVKEQNGDTTKLEVKAAFTIQDVKAIVGIMTDKRESEWRLARSGKQLEEHRNLAYYGITEGTNLDMYPRKFQVFVKTWNGRTVTLDVDQDEDVKVLKLDFCEKMKKLVEMLPRRSARPLKLVYEGKELQDGEKLSSYNIQKDSTIHEN</sequence>
<organism evidence="1 2">
    <name type="scientific">Bauhinia variegata</name>
    <name type="common">Purple orchid tree</name>
    <name type="synonym">Phanera variegata</name>
    <dbReference type="NCBI Taxonomy" id="167791"/>
    <lineage>
        <taxon>Eukaryota</taxon>
        <taxon>Viridiplantae</taxon>
        <taxon>Streptophyta</taxon>
        <taxon>Embryophyta</taxon>
        <taxon>Tracheophyta</taxon>
        <taxon>Spermatophyta</taxon>
        <taxon>Magnoliopsida</taxon>
        <taxon>eudicotyledons</taxon>
        <taxon>Gunneridae</taxon>
        <taxon>Pentapetalae</taxon>
        <taxon>rosids</taxon>
        <taxon>fabids</taxon>
        <taxon>Fabales</taxon>
        <taxon>Fabaceae</taxon>
        <taxon>Cercidoideae</taxon>
        <taxon>Cercideae</taxon>
        <taxon>Bauhiniinae</taxon>
        <taxon>Bauhinia</taxon>
    </lineage>
</organism>
<dbReference type="EMBL" id="CM039435">
    <property type="protein sequence ID" value="KAI4318056.1"/>
    <property type="molecule type" value="Genomic_DNA"/>
</dbReference>
<evidence type="ECO:0000313" key="2">
    <source>
        <dbReference type="Proteomes" id="UP000828941"/>
    </source>
</evidence>
<protein>
    <submittedName>
        <fullName evidence="1">Uncharacterized protein</fullName>
    </submittedName>
</protein>
<gene>
    <name evidence="1" type="ORF">L6164_025865</name>
</gene>
<proteinExistence type="predicted"/>
<name>A0ACB9M3C6_BAUVA</name>
<reference evidence="1 2" key="1">
    <citation type="journal article" date="2022" name="DNA Res.">
        <title>Chromosomal-level genome assembly of the orchid tree Bauhinia variegata (Leguminosae; Cercidoideae) supports the allotetraploid origin hypothesis of Bauhinia.</title>
        <authorList>
            <person name="Zhong Y."/>
            <person name="Chen Y."/>
            <person name="Zheng D."/>
            <person name="Pang J."/>
            <person name="Liu Y."/>
            <person name="Luo S."/>
            <person name="Meng S."/>
            <person name="Qian L."/>
            <person name="Wei D."/>
            <person name="Dai S."/>
            <person name="Zhou R."/>
        </authorList>
    </citation>
    <scope>NUCLEOTIDE SEQUENCE [LARGE SCALE GENOMIC DNA]</scope>
    <source>
        <strain evidence="1">BV-YZ2020</strain>
    </source>
</reference>
<comment type="caution">
    <text evidence="1">The sequence shown here is derived from an EMBL/GenBank/DDBJ whole genome shotgun (WGS) entry which is preliminary data.</text>
</comment>
<evidence type="ECO:0000313" key="1">
    <source>
        <dbReference type="EMBL" id="KAI4318056.1"/>
    </source>
</evidence>
<dbReference type="Proteomes" id="UP000828941">
    <property type="component" value="Chromosome 10"/>
</dbReference>
<keyword evidence="2" id="KW-1185">Reference proteome</keyword>
<accession>A0ACB9M3C6</accession>